<name>A0A8T0NVP9_PANVG</name>
<dbReference type="EC" id="3.1.1.11" evidence="7"/>
<evidence type="ECO:0000256" key="3">
    <source>
        <dbReference type="ARBA" id="ARBA00007786"/>
    </source>
</evidence>
<comment type="subcellular location">
    <subcellularLocation>
        <location evidence="7">Secreted</location>
        <location evidence="7">Cell wall</location>
    </subcellularLocation>
</comment>
<dbReference type="Gene3D" id="2.160.20.10">
    <property type="entry name" value="Single-stranded right-handed beta-helix, Pectin lyase-like"/>
    <property type="match status" value="1"/>
</dbReference>
<dbReference type="SMART" id="SM00856">
    <property type="entry name" value="PMEI"/>
    <property type="match status" value="1"/>
</dbReference>
<dbReference type="EMBL" id="CM029053">
    <property type="protein sequence ID" value="KAG2552575.1"/>
    <property type="molecule type" value="Genomic_DNA"/>
</dbReference>
<dbReference type="Pfam" id="PF04043">
    <property type="entry name" value="PMEI"/>
    <property type="match status" value="1"/>
</dbReference>
<evidence type="ECO:0000259" key="9">
    <source>
        <dbReference type="SMART" id="SM00856"/>
    </source>
</evidence>
<dbReference type="CDD" id="cd15798">
    <property type="entry name" value="PMEI-like_3"/>
    <property type="match status" value="1"/>
</dbReference>
<keyword evidence="7" id="KW-0134">Cell wall</keyword>
<dbReference type="PANTHER" id="PTHR31707">
    <property type="entry name" value="PECTINESTERASE"/>
    <property type="match status" value="1"/>
</dbReference>
<evidence type="ECO:0000256" key="2">
    <source>
        <dbReference type="ARBA" id="ARBA00006027"/>
    </source>
</evidence>
<comment type="caution">
    <text evidence="10">The sequence shown here is derived from an EMBL/GenBank/DDBJ whole genome shotgun (WGS) entry which is preliminary data.</text>
</comment>
<keyword evidence="5 7" id="KW-0063">Aspartyl esterase</keyword>
<evidence type="ECO:0000256" key="5">
    <source>
        <dbReference type="ARBA" id="ARBA00023085"/>
    </source>
</evidence>
<evidence type="ECO:0000256" key="8">
    <source>
        <dbReference type="SAM" id="MobiDB-lite"/>
    </source>
</evidence>
<dbReference type="Proteomes" id="UP000823388">
    <property type="component" value="Chromosome 9K"/>
</dbReference>
<dbReference type="InterPro" id="IPR006501">
    <property type="entry name" value="Pectinesterase_inhib_dom"/>
</dbReference>
<accession>A0A8T0NVP9</accession>
<dbReference type="InterPro" id="IPR035513">
    <property type="entry name" value="Invertase/methylesterase_inhib"/>
</dbReference>
<dbReference type="NCBIfam" id="TIGR01614">
    <property type="entry name" value="PME_inhib"/>
    <property type="match status" value="1"/>
</dbReference>
<dbReference type="FunFam" id="1.20.140.40:FF:000001">
    <property type="entry name" value="Pectinesterase"/>
    <property type="match status" value="1"/>
</dbReference>
<comment type="similarity">
    <text evidence="2">In the N-terminal section; belongs to the PMEI family.</text>
</comment>
<evidence type="ECO:0000313" key="11">
    <source>
        <dbReference type="Proteomes" id="UP000823388"/>
    </source>
</evidence>
<dbReference type="GO" id="GO:0042545">
    <property type="term" value="P:cell wall modification"/>
    <property type="evidence" value="ECO:0007669"/>
    <property type="project" value="UniProtKB-UniRule"/>
</dbReference>
<gene>
    <name evidence="10" type="ORF">PVAP13_9KG552700</name>
</gene>
<reference evidence="10" key="1">
    <citation type="submission" date="2020-05" db="EMBL/GenBank/DDBJ databases">
        <title>WGS assembly of Panicum virgatum.</title>
        <authorList>
            <person name="Lovell J.T."/>
            <person name="Jenkins J."/>
            <person name="Shu S."/>
            <person name="Juenger T.E."/>
            <person name="Schmutz J."/>
        </authorList>
    </citation>
    <scope>NUCLEOTIDE SEQUENCE</scope>
    <source>
        <strain evidence="10">AP13</strain>
    </source>
</reference>
<feature type="domain" description="Pectinesterase inhibitor" evidence="9">
    <location>
        <begin position="38"/>
        <end position="190"/>
    </location>
</feature>
<dbReference type="AlphaFoldDB" id="A0A8T0NVP9"/>
<comment type="similarity">
    <text evidence="3">In the C-terminal section; belongs to the pectinesterase family.</text>
</comment>
<dbReference type="Pfam" id="PF01095">
    <property type="entry name" value="Pectinesterase"/>
    <property type="match status" value="1"/>
</dbReference>
<dbReference type="SUPFAM" id="SSF51126">
    <property type="entry name" value="Pectin lyase-like"/>
    <property type="match status" value="1"/>
</dbReference>
<sequence>MKGAVIGASTVLVVLVIAGVCFVSFKGHGGKAEGEMSTSVRSIKSFCQPLDYRETCERALEATAGNATSTTDLTKAIFLATSDRIEQAVRESAVLNALKNDPRTSAALRDCEELLDYAIDDLKITFDRLGGFQMANFKTAVNDLRTWLSSALTYQETCLDGFENTTTDAADKMRRALNSSQELTENILAIVDEFSETLASLDLPGFHRRLLADNYRGVPSWMSGAKRRQLQASASPGAPGFKPDVTVAADGSGDFRTINEALARVPRKSAAAYVMYVKAGTYREYVSVPRNVTNLVVIGDGATRTVVTGSKSFTMNITTKDTATMEVIGNGFLMRGVGVENTAGARNHQAVALRVQSDLSAFYECRFDGYQDTLYTHTSRQYYRDCVVTGTIDFIFGNAAARRGGRPAARSSTTAPSSRTRSSSPAPAGSRLSSGGRGRSTRARSTSSRRSAGSSTRRGGCRGSATSASTPATTPRWRTAGPAPT</sequence>
<dbReference type="InterPro" id="IPR033131">
    <property type="entry name" value="Pectinesterase_Asp_AS"/>
</dbReference>
<organism evidence="10 11">
    <name type="scientific">Panicum virgatum</name>
    <name type="common">Blackwell switchgrass</name>
    <dbReference type="NCBI Taxonomy" id="38727"/>
    <lineage>
        <taxon>Eukaryota</taxon>
        <taxon>Viridiplantae</taxon>
        <taxon>Streptophyta</taxon>
        <taxon>Embryophyta</taxon>
        <taxon>Tracheophyta</taxon>
        <taxon>Spermatophyta</taxon>
        <taxon>Magnoliopsida</taxon>
        <taxon>Liliopsida</taxon>
        <taxon>Poales</taxon>
        <taxon>Poaceae</taxon>
        <taxon>PACMAD clade</taxon>
        <taxon>Panicoideae</taxon>
        <taxon>Panicodae</taxon>
        <taxon>Paniceae</taxon>
        <taxon>Panicinae</taxon>
        <taxon>Panicum</taxon>
        <taxon>Panicum sect. Hiantes</taxon>
    </lineage>
</organism>
<comment type="function">
    <text evidence="7">Acts in the modification of cell walls via demethylesterification of cell wall pectin.</text>
</comment>
<feature type="active site" evidence="6">
    <location>
        <position position="393"/>
    </location>
</feature>
<dbReference type="InterPro" id="IPR018040">
    <property type="entry name" value="Pectinesterase_Tyr_AS"/>
</dbReference>
<comment type="pathway">
    <text evidence="1 7">Glycan metabolism; pectin degradation; 2-dehydro-3-deoxy-D-gluconate from pectin: step 1/5.</text>
</comment>
<keyword evidence="11" id="KW-1185">Reference proteome</keyword>
<protein>
    <recommendedName>
        <fullName evidence="7">Pectinesterase</fullName>
        <ecNumber evidence="7">3.1.1.11</ecNumber>
    </recommendedName>
</protein>
<dbReference type="PROSITE" id="PS00503">
    <property type="entry name" value="PECTINESTERASE_2"/>
    <property type="match status" value="1"/>
</dbReference>
<evidence type="ECO:0000256" key="7">
    <source>
        <dbReference type="RuleBase" id="RU000589"/>
    </source>
</evidence>
<dbReference type="Gene3D" id="1.20.140.40">
    <property type="entry name" value="Invertase/pectin methylesterase inhibitor family protein"/>
    <property type="match status" value="1"/>
</dbReference>
<dbReference type="GO" id="GO:0004857">
    <property type="term" value="F:enzyme inhibitor activity"/>
    <property type="evidence" value="ECO:0007669"/>
    <property type="project" value="InterPro"/>
</dbReference>
<dbReference type="InterPro" id="IPR000070">
    <property type="entry name" value="Pectinesterase_cat"/>
</dbReference>
<keyword evidence="7" id="KW-0961">Cell wall biogenesis/degradation</keyword>
<dbReference type="GO" id="GO:0030599">
    <property type="term" value="F:pectinesterase activity"/>
    <property type="evidence" value="ECO:0007669"/>
    <property type="project" value="UniProtKB-UniRule"/>
</dbReference>
<dbReference type="PROSITE" id="PS00800">
    <property type="entry name" value="PECTINESTERASE_1"/>
    <property type="match status" value="1"/>
</dbReference>
<dbReference type="SUPFAM" id="SSF101148">
    <property type="entry name" value="Plant invertase/pectin methylesterase inhibitor"/>
    <property type="match status" value="1"/>
</dbReference>
<keyword evidence="4 7" id="KW-0378">Hydrolase</keyword>
<dbReference type="GO" id="GO:0045490">
    <property type="term" value="P:pectin catabolic process"/>
    <property type="evidence" value="ECO:0007669"/>
    <property type="project" value="UniProtKB-UniRule"/>
</dbReference>
<evidence type="ECO:0000313" key="10">
    <source>
        <dbReference type="EMBL" id="KAG2552575.1"/>
    </source>
</evidence>
<proteinExistence type="inferred from homology"/>
<dbReference type="InterPro" id="IPR012334">
    <property type="entry name" value="Pectin_lyas_fold"/>
</dbReference>
<comment type="catalytic activity">
    <reaction evidence="7">
        <text>[(1-&gt;4)-alpha-D-galacturonosyl methyl ester](n) + n H2O = [(1-&gt;4)-alpha-D-galacturonosyl](n) + n methanol + n H(+)</text>
        <dbReference type="Rhea" id="RHEA:22380"/>
        <dbReference type="Rhea" id="RHEA-COMP:14570"/>
        <dbReference type="Rhea" id="RHEA-COMP:14573"/>
        <dbReference type="ChEBI" id="CHEBI:15377"/>
        <dbReference type="ChEBI" id="CHEBI:15378"/>
        <dbReference type="ChEBI" id="CHEBI:17790"/>
        <dbReference type="ChEBI" id="CHEBI:140522"/>
        <dbReference type="ChEBI" id="CHEBI:140523"/>
        <dbReference type="EC" id="3.1.1.11"/>
    </reaction>
</comment>
<dbReference type="InterPro" id="IPR011050">
    <property type="entry name" value="Pectin_lyase_fold/virulence"/>
</dbReference>
<evidence type="ECO:0000256" key="4">
    <source>
        <dbReference type="ARBA" id="ARBA00022801"/>
    </source>
</evidence>
<evidence type="ECO:0000256" key="6">
    <source>
        <dbReference type="PROSITE-ProRule" id="PRU10040"/>
    </source>
</evidence>
<feature type="region of interest" description="Disordered" evidence="8">
    <location>
        <begin position="401"/>
        <end position="485"/>
    </location>
</feature>
<feature type="compositionally biased region" description="Low complexity" evidence="8">
    <location>
        <begin position="401"/>
        <end position="434"/>
    </location>
</feature>
<keyword evidence="7" id="KW-0964">Secreted</keyword>
<evidence type="ECO:0000256" key="1">
    <source>
        <dbReference type="ARBA" id="ARBA00005184"/>
    </source>
</evidence>
<feature type="compositionally biased region" description="Low complexity" evidence="8">
    <location>
        <begin position="443"/>
        <end position="475"/>
    </location>
</feature>